<keyword evidence="1" id="KW-0732">Signal</keyword>
<keyword evidence="3" id="KW-1185">Reference proteome</keyword>
<proteinExistence type="predicted"/>
<evidence type="ECO:0000256" key="1">
    <source>
        <dbReference type="SAM" id="SignalP"/>
    </source>
</evidence>
<dbReference type="Gene3D" id="1.10.150.320">
    <property type="entry name" value="Photosystem II 12 kDa extrinsic protein"/>
    <property type="match status" value="1"/>
</dbReference>
<gene>
    <name evidence="2" type="ORF">C7378_0988</name>
</gene>
<evidence type="ECO:0000313" key="3">
    <source>
        <dbReference type="Proteomes" id="UP000295210"/>
    </source>
</evidence>
<comment type="caution">
    <text evidence="2">The sequence shown here is derived from an EMBL/GenBank/DDBJ whole genome shotgun (WGS) entry which is preliminary data.</text>
</comment>
<dbReference type="AlphaFoldDB" id="A0A4R1LCS2"/>
<evidence type="ECO:0000313" key="2">
    <source>
        <dbReference type="EMBL" id="TCK75984.1"/>
    </source>
</evidence>
<reference evidence="2 3" key="1">
    <citation type="submission" date="2019-03" db="EMBL/GenBank/DDBJ databases">
        <title>Genomic Encyclopedia of Type Strains, Phase IV (KMG-IV): sequencing the most valuable type-strain genomes for metagenomic binning, comparative biology and taxonomic classification.</title>
        <authorList>
            <person name="Goeker M."/>
        </authorList>
    </citation>
    <scope>NUCLEOTIDE SEQUENCE [LARGE SCALE GENOMIC DNA]</scope>
    <source>
        <strain evidence="2 3">DSM 103428</strain>
    </source>
</reference>
<organism evidence="2 3">
    <name type="scientific">Acidipila rosea</name>
    <dbReference type="NCBI Taxonomy" id="768535"/>
    <lineage>
        <taxon>Bacteria</taxon>
        <taxon>Pseudomonadati</taxon>
        <taxon>Acidobacteriota</taxon>
        <taxon>Terriglobia</taxon>
        <taxon>Terriglobales</taxon>
        <taxon>Acidobacteriaceae</taxon>
        <taxon>Acidipila</taxon>
    </lineage>
</organism>
<sequence>MHAIHRTRTAALAVALLGLGLAGCSFHHPTQAERDAKLKQQTADATAAARKNAELIGARARVAAADAERKLNIMASGVKQGWKEGKPAAGRININSADRVQLVRLPGISVRTAERIIAARPYGTSRELVRKHILTQEQYDRISSRVTTD</sequence>
<name>A0A4R1LCS2_9BACT</name>
<feature type="chain" id="PRO_5020825828" evidence="1">
    <location>
        <begin position="28"/>
        <end position="149"/>
    </location>
</feature>
<feature type="signal peptide" evidence="1">
    <location>
        <begin position="1"/>
        <end position="27"/>
    </location>
</feature>
<dbReference type="Proteomes" id="UP000295210">
    <property type="component" value="Unassembled WGS sequence"/>
</dbReference>
<protein>
    <submittedName>
        <fullName evidence="2">Helix-hairpin-helix protein</fullName>
    </submittedName>
</protein>
<dbReference type="Pfam" id="PF12836">
    <property type="entry name" value="HHH_3"/>
    <property type="match status" value="1"/>
</dbReference>
<dbReference type="EMBL" id="SMGK01000001">
    <property type="protein sequence ID" value="TCK75984.1"/>
    <property type="molecule type" value="Genomic_DNA"/>
</dbReference>
<dbReference type="PROSITE" id="PS51257">
    <property type="entry name" value="PROKAR_LIPOPROTEIN"/>
    <property type="match status" value="1"/>
</dbReference>
<dbReference type="SUPFAM" id="SSF81585">
    <property type="entry name" value="PsbU/PolX domain-like"/>
    <property type="match status" value="1"/>
</dbReference>
<accession>A0A4R1LCS2</accession>